<evidence type="ECO:0000313" key="3">
    <source>
        <dbReference type="Proteomes" id="UP001501521"/>
    </source>
</evidence>
<dbReference type="PANTHER" id="PTHR18964:SF146">
    <property type="entry name" value="POLYPHOSPHATE GLUCOKINASE"/>
    <property type="match status" value="1"/>
</dbReference>
<comment type="similarity">
    <text evidence="1">Belongs to the ROK (NagC/XylR) family.</text>
</comment>
<dbReference type="CDD" id="cd24058">
    <property type="entry name" value="ASKHA_NBD_ROK_PPGK"/>
    <property type="match status" value="1"/>
</dbReference>
<organism evidence="2 3">
    <name type="scientific">Tessaracoccus lubricantis</name>
    <dbReference type="NCBI Taxonomy" id="545543"/>
    <lineage>
        <taxon>Bacteria</taxon>
        <taxon>Bacillati</taxon>
        <taxon>Actinomycetota</taxon>
        <taxon>Actinomycetes</taxon>
        <taxon>Propionibacteriales</taxon>
        <taxon>Propionibacteriaceae</taxon>
        <taxon>Tessaracoccus</taxon>
    </lineage>
</organism>
<sequence length="260" mass="27602">MSIILGIDVGGSGIKGAPVDLAAGDFLVDRKRIPTPEKSTPKNVAAVMAEIIEEFKGQIGDGPVGITIPAPVVHGRIPFIANLDQKWAGLKADEYLEDKLGRKITLVNDADAAGLAEVHFGAAKGHPGLVILTTLGTGIGTAIIYRGVLIPNAELGHIEMMGKDAETQAASSIKDKEGLSYEVWAEERLQPYYSRLEMLLSPDLFVVGGGVSRDWDKFGTLLKLNTEIIPAKLRNRAGIIGAAIAAQDAVENPDLLAQPH</sequence>
<proteinExistence type="inferred from homology"/>
<dbReference type="EMBL" id="BAABLV010000031">
    <property type="protein sequence ID" value="GAA4900897.1"/>
    <property type="molecule type" value="Genomic_DNA"/>
</dbReference>
<dbReference type="SUPFAM" id="SSF53067">
    <property type="entry name" value="Actin-like ATPase domain"/>
    <property type="match status" value="1"/>
</dbReference>
<dbReference type="Gene3D" id="3.30.420.40">
    <property type="match status" value="2"/>
</dbReference>
<dbReference type="InterPro" id="IPR000600">
    <property type="entry name" value="ROK"/>
</dbReference>
<dbReference type="InterPro" id="IPR043129">
    <property type="entry name" value="ATPase_NBD"/>
</dbReference>
<gene>
    <name evidence="2" type="ORF">GCM10025789_19370</name>
</gene>
<dbReference type="PANTHER" id="PTHR18964">
    <property type="entry name" value="ROK (REPRESSOR, ORF, KINASE) FAMILY"/>
    <property type="match status" value="1"/>
</dbReference>
<reference evidence="3" key="1">
    <citation type="journal article" date="2019" name="Int. J. Syst. Evol. Microbiol.">
        <title>The Global Catalogue of Microorganisms (GCM) 10K type strain sequencing project: providing services to taxonomists for standard genome sequencing and annotation.</title>
        <authorList>
            <consortium name="The Broad Institute Genomics Platform"/>
            <consortium name="The Broad Institute Genome Sequencing Center for Infectious Disease"/>
            <person name="Wu L."/>
            <person name="Ma J."/>
        </authorList>
    </citation>
    <scope>NUCLEOTIDE SEQUENCE [LARGE SCALE GENOMIC DNA]</scope>
    <source>
        <strain evidence="3">JCM 19125</strain>
    </source>
</reference>
<evidence type="ECO:0000313" key="2">
    <source>
        <dbReference type="EMBL" id="GAA4900897.1"/>
    </source>
</evidence>
<dbReference type="Proteomes" id="UP001501521">
    <property type="component" value="Unassembled WGS sequence"/>
</dbReference>
<keyword evidence="3" id="KW-1185">Reference proteome</keyword>
<dbReference type="Pfam" id="PF00480">
    <property type="entry name" value="ROK"/>
    <property type="match status" value="1"/>
</dbReference>
<accession>A0ABP9FEK5</accession>
<protein>
    <submittedName>
        <fullName evidence="2">ROK family protein</fullName>
    </submittedName>
</protein>
<dbReference type="NCBIfam" id="NF045942">
    <property type="entry name" value="PolPhglucPhase"/>
    <property type="match status" value="1"/>
</dbReference>
<name>A0ABP9FEK5_9ACTN</name>
<dbReference type="RefSeq" id="WP_345582286.1">
    <property type="nucleotide sequence ID" value="NZ_BAABLV010000031.1"/>
</dbReference>
<evidence type="ECO:0000256" key="1">
    <source>
        <dbReference type="ARBA" id="ARBA00006479"/>
    </source>
</evidence>
<comment type="caution">
    <text evidence="2">The sequence shown here is derived from an EMBL/GenBank/DDBJ whole genome shotgun (WGS) entry which is preliminary data.</text>
</comment>